<dbReference type="EMBL" id="JACVVK020000002">
    <property type="protein sequence ID" value="KAK7508368.1"/>
    <property type="molecule type" value="Genomic_DNA"/>
</dbReference>
<dbReference type="AlphaFoldDB" id="A0ABD0MBA7"/>
<feature type="transmembrane region" description="Helical" evidence="1">
    <location>
        <begin position="14"/>
        <end position="34"/>
    </location>
</feature>
<accession>A0ABD0MBA7</accession>
<gene>
    <name evidence="2" type="ORF">BaRGS_00000607</name>
</gene>
<keyword evidence="1" id="KW-1133">Transmembrane helix</keyword>
<protein>
    <submittedName>
        <fullName evidence="2">Uncharacterized protein</fullName>
    </submittedName>
</protein>
<comment type="caution">
    <text evidence="2">The sequence shown here is derived from an EMBL/GenBank/DDBJ whole genome shotgun (WGS) entry which is preliminary data.</text>
</comment>
<feature type="non-terminal residue" evidence="2">
    <location>
        <position position="63"/>
    </location>
</feature>
<evidence type="ECO:0000313" key="3">
    <source>
        <dbReference type="Proteomes" id="UP001519460"/>
    </source>
</evidence>
<keyword evidence="3" id="KW-1185">Reference proteome</keyword>
<proteinExistence type="predicted"/>
<keyword evidence="1" id="KW-0812">Transmembrane</keyword>
<evidence type="ECO:0000313" key="2">
    <source>
        <dbReference type="EMBL" id="KAK7508368.1"/>
    </source>
</evidence>
<evidence type="ECO:0000256" key="1">
    <source>
        <dbReference type="SAM" id="Phobius"/>
    </source>
</evidence>
<sequence>MPKVTNAKDYSPDGFWQCGVVVSFYLSLILLGTIRPQDRHFLPLKGRQPRPGAGVHQAFADVC</sequence>
<keyword evidence="1" id="KW-0472">Membrane</keyword>
<dbReference type="Proteomes" id="UP001519460">
    <property type="component" value="Unassembled WGS sequence"/>
</dbReference>
<name>A0ABD0MBA7_9CAEN</name>
<organism evidence="2 3">
    <name type="scientific">Batillaria attramentaria</name>
    <dbReference type="NCBI Taxonomy" id="370345"/>
    <lineage>
        <taxon>Eukaryota</taxon>
        <taxon>Metazoa</taxon>
        <taxon>Spiralia</taxon>
        <taxon>Lophotrochozoa</taxon>
        <taxon>Mollusca</taxon>
        <taxon>Gastropoda</taxon>
        <taxon>Caenogastropoda</taxon>
        <taxon>Sorbeoconcha</taxon>
        <taxon>Cerithioidea</taxon>
        <taxon>Batillariidae</taxon>
        <taxon>Batillaria</taxon>
    </lineage>
</organism>
<reference evidence="2 3" key="1">
    <citation type="journal article" date="2023" name="Sci. Data">
        <title>Genome assembly of the Korean intertidal mud-creeper Batillaria attramentaria.</title>
        <authorList>
            <person name="Patra A.K."/>
            <person name="Ho P.T."/>
            <person name="Jun S."/>
            <person name="Lee S.J."/>
            <person name="Kim Y."/>
            <person name="Won Y.J."/>
        </authorList>
    </citation>
    <scope>NUCLEOTIDE SEQUENCE [LARGE SCALE GENOMIC DNA]</scope>
    <source>
        <strain evidence="2">Wonlab-2016</strain>
    </source>
</reference>